<dbReference type="Proteomes" id="UP000827092">
    <property type="component" value="Unassembled WGS sequence"/>
</dbReference>
<comment type="caution">
    <text evidence="1">The sequence shown here is derived from an EMBL/GenBank/DDBJ whole genome shotgun (WGS) entry which is preliminary data.</text>
</comment>
<evidence type="ECO:0000313" key="1">
    <source>
        <dbReference type="EMBL" id="KAG8155659.1"/>
    </source>
</evidence>
<dbReference type="EMBL" id="JAFNEN010007494">
    <property type="protein sequence ID" value="KAG8155659.1"/>
    <property type="molecule type" value="Genomic_DNA"/>
</dbReference>
<organism evidence="1 2">
    <name type="scientific">Oedothorax gibbosus</name>
    <dbReference type="NCBI Taxonomy" id="931172"/>
    <lineage>
        <taxon>Eukaryota</taxon>
        <taxon>Metazoa</taxon>
        <taxon>Ecdysozoa</taxon>
        <taxon>Arthropoda</taxon>
        <taxon>Chelicerata</taxon>
        <taxon>Arachnida</taxon>
        <taxon>Araneae</taxon>
        <taxon>Araneomorphae</taxon>
        <taxon>Entelegynae</taxon>
        <taxon>Araneoidea</taxon>
        <taxon>Linyphiidae</taxon>
        <taxon>Erigoninae</taxon>
        <taxon>Oedothorax</taxon>
    </lineage>
</organism>
<evidence type="ECO:0000313" key="2">
    <source>
        <dbReference type="Proteomes" id="UP000827092"/>
    </source>
</evidence>
<proteinExistence type="predicted"/>
<accession>A0AAV6TCP5</accession>
<sequence>MGEDSVSKKGLPLGHLESRNKCLPDPTYGGRGGPLTRLLCQNTQRDSARPCLHPPCAPLGITSVLVSSHIDFADLSRGKRFLHLVDFSPNGGSDTNAFYDARGPH</sequence>
<name>A0AAV6TCP5_9ARAC</name>
<reference evidence="1 2" key="1">
    <citation type="journal article" date="2022" name="Nat. Ecol. Evol.">
        <title>A masculinizing supergene underlies an exaggerated male reproductive morph in a spider.</title>
        <authorList>
            <person name="Hendrickx F."/>
            <person name="De Corte Z."/>
            <person name="Sonet G."/>
            <person name="Van Belleghem S.M."/>
            <person name="Kostlbacher S."/>
            <person name="Vangestel C."/>
        </authorList>
    </citation>
    <scope>NUCLEOTIDE SEQUENCE [LARGE SCALE GENOMIC DNA]</scope>
    <source>
        <strain evidence="1">W744_W776</strain>
    </source>
</reference>
<gene>
    <name evidence="1" type="ORF">JTE90_014543</name>
</gene>
<protein>
    <submittedName>
        <fullName evidence="1">Uncharacterized protein</fullName>
    </submittedName>
</protein>
<keyword evidence="2" id="KW-1185">Reference proteome</keyword>
<dbReference type="AlphaFoldDB" id="A0AAV6TCP5"/>